<dbReference type="FunCoup" id="A0A540VGC9">
    <property type="interactions" value="80"/>
</dbReference>
<name>A0A540VGC9_9CHLR</name>
<feature type="transmembrane region" description="Helical" evidence="7">
    <location>
        <begin position="43"/>
        <end position="63"/>
    </location>
</feature>
<dbReference type="Pfam" id="PF00528">
    <property type="entry name" value="BPD_transp_1"/>
    <property type="match status" value="1"/>
</dbReference>
<feature type="domain" description="ABC transmembrane type-1" evidence="8">
    <location>
        <begin position="100"/>
        <end position="313"/>
    </location>
</feature>
<dbReference type="GO" id="GO:0005886">
    <property type="term" value="C:plasma membrane"/>
    <property type="evidence" value="ECO:0007669"/>
    <property type="project" value="UniProtKB-SubCell"/>
</dbReference>
<evidence type="ECO:0000256" key="3">
    <source>
        <dbReference type="ARBA" id="ARBA00022475"/>
    </source>
</evidence>
<dbReference type="Proteomes" id="UP000317371">
    <property type="component" value="Unassembled WGS sequence"/>
</dbReference>
<dbReference type="PROSITE" id="PS50928">
    <property type="entry name" value="ABC_TM1"/>
    <property type="match status" value="1"/>
</dbReference>
<evidence type="ECO:0000256" key="7">
    <source>
        <dbReference type="RuleBase" id="RU363032"/>
    </source>
</evidence>
<dbReference type="InterPro" id="IPR035906">
    <property type="entry name" value="MetI-like_sf"/>
</dbReference>
<evidence type="ECO:0000256" key="2">
    <source>
        <dbReference type="ARBA" id="ARBA00022448"/>
    </source>
</evidence>
<dbReference type="InterPro" id="IPR051393">
    <property type="entry name" value="ABC_transporter_permease"/>
</dbReference>
<dbReference type="GO" id="GO:0055085">
    <property type="term" value="P:transmembrane transport"/>
    <property type="evidence" value="ECO:0007669"/>
    <property type="project" value="InterPro"/>
</dbReference>
<dbReference type="CDD" id="cd06261">
    <property type="entry name" value="TM_PBP2"/>
    <property type="match status" value="1"/>
</dbReference>
<keyword evidence="5 7" id="KW-1133">Transmembrane helix</keyword>
<dbReference type="Gene3D" id="1.10.3720.10">
    <property type="entry name" value="MetI-like"/>
    <property type="match status" value="1"/>
</dbReference>
<feature type="transmembrane region" description="Helical" evidence="7">
    <location>
        <begin position="104"/>
        <end position="125"/>
    </location>
</feature>
<dbReference type="SUPFAM" id="SSF161098">
    <property type="entry name" value="MetI-like"/>
    <property type="match status" value="1"/>
</dbReference>
<dbReference type="OrthoDB" id="9799271at2"/>
<feature type="transmembrane region" description="Helical" evidence="7">
    <location>
        <begin position="292"/>
        <end position="312"/>
    </location>
</feature>
<dbReference type="InterPro" id="IPR000515">
    <property type="entry name" value="MetI-like"/>
</dbReference>
<dbReference type="PANTHER" id="PTHR30193:SF37">
    <property type="entry name" value="INNER MEMBRANE ABC TRANSPORTER PERMEASE PROTEIN YCJO"/>
    <property type="match status" value="1"/>
</dbReference>
<comment type="similarity">
    <text evidence="7">Belongs to the binding-protein-dependent transport system permease family.</text>
</comment>
<keyword evidence="3" id="KW-1003">Cell membrane</keyword>
<keyword evidence="6 7" id="KW-0472">Membrane</keyword>
<dbReference type="PANTHER" id="PTHR30193">
    <property type="entry name" value="ABC TRANSPORTER PERMEASE PROTEIN"/>
    <property type="match status" value="1"/>
</dbReference>
<evidence type="ECO:0000313" key="10">
    <source>
        <dbReference type="Proteomes" id="UP000317371"/>
    </source>
</evidence>
<evidence type="ECO:0000256" key="4">
    <source>
        <dbReference type="ARBA" id="ARBA00022692"/>
    </source>
</evidence>
<feature type="transmembrane region" description="Helical" evidence="7">
    <location>
        <begin position="191"/>
        <end position="214"/>
    </location>
</feature>
<comment type="subcellular location">
    <subcellularLocation>
        <location evidence="1 7">Cell membrane</location>
        <topology evidence="1 7">Multi-pass membrane protein</topology>
    </subcellularLocation>
</comment>
<gene>
    <name evidence="9" type="ORF">FKZ61_13530</name>
</gene>
<dbReference type="InParanoid" id="A0A540VGC9"/>
<feature type="transmembrane region" description="Helical" evidence="7">
    <location>
        <begin position="235"/>
        <end position="257"/>
    </location>
</feature>
<keyword evidence="2 7" id="KW-0813">Transport</keyword>
<accession>A0A540VGC9</accession>
<organism evidence="9 10">
    <name type="scientific">Litorilinea aerophila</name>
    <dbReference type="NCBI Taxonomy" id="1204385"/>
    <lineage>
        <taxon>Bacteria</taxon>
        <taxon>Bacillati</taxon>
        <taxon>Chloroflexota</taxon>
        <taxon>Caldilineae</taxon>
        <taxon>Caldilineales</taxon>
        <taxon>Caldilineaceae</taxon>
        <taxon>Litorilinea</taxon>
    </lineage>
</organism>
<evidence type="ECO:0000313" key="9">
    <source>
        <dbReference type="EMBL" id="TQE95183.1"/>
    </source>
</evidence>
<dbReference type="AlphaFoldDB" id="A0A540VGC9"/>
<evidence type="ECO:0000256" key="6">
    <source>
        <dbReference type="ARBA" id="ARBA00023136"/>
    </source>
</evidence>
<dbReference type="EMBL" id="VIGC01000016">
    <property type="protein sequence ID" value="TQE95183.1"/>
    <property type="molecule type" value="Genomic_DNA"/>
</dbReference>
<evidence type="ECO:0000256" key="5">
    <source>
        <dbReference type="ARBA" id="ARBA00022989"/>
    </source>
</evidence>
<feature type="transmembrane region" description="Helical" evidence="7">
    <location>
        <begin position="137"/>
        <end position="158"/>
    </location>
</feature>
<reference evidence="9 10" key="1">
    <citation type="submission" date="2019-06" db="EMBL/GenBank/DDBJ databases">
        <title>Genome sequence of Litorilinea aerophila BAA-2444.</title>
        <authorList>
            <person name="Maclea K.S."/>
            <person name="Maurais E.G."/>
            <person name="Iannazzi L.C."/>
        </authorList>
    </citation>
    <scope>NUCLEOTIDE SEQUENCE [LARGE SCALE GENOMIC DNA]</scope>
    <source>
        <strain evidence="9 10">ATCC BAA-2444</strain>
    </source>
</reference>
<proteinExistence type="inferred from homology"/>
<sequence>MTSKAFDFVHHDGAMTMSSTFPMAHRRTSFDNLKKRLRQSLPWYPFILINIVIFFVFNLIPWISMIETSFYDTDLLSSKEFVGLGNLVRMVTDPQLHRAVLNTFYFTLMYIPLLVVISLFVAILVNRPLFGMRFFRALYFLPNVTSIAVLSLVFRRFLSPRPDAPINFLLGQVGIPPQKFLIDVHQAMPSIVAISLWEAFGYFMVIWLAGLQGIPTEMYDAARVDGAEGWKLHRYVTLPLLRPTAAFIIIVATIGALQVFGSIFILTGGGPVYATTTVVYYIYSQAFNFGRFGYASSLSILFFIIILIITLIQSRFLRFGEEVY</sequence>
<comment type="caution">
    <text evidence="9">The sequence shown here is derived from an EMBL/GenBank/DDBJ whole genome shotgun (WGS) entry which is preliminary data.</text>
</comment>
<evidence type="ECO:0000256" key="1">
    <source>
        <dbReference type="ARBA" id="ARBA00004651"/>
    </source>
</evidence>
<keyword evidence="4 7" id="KW-0812">Transmembrane</keyword>
<protein>
    <submittedName>
        <fullName evidence="9">Sugar ABC transporter permease</fullName>
    </submittedName>
</protein>
<keyword evidence="10" id="KW-1185">Reference proteome</keyword>
<feature type="transmembrane region" description="Helical" evidence="7">
    <location>
        <begin position="263"/>
        <end position="283"/>
    </location>
</feature>
<evidence type="ECO:0000259" key="8">
    <source>
        <dbReference type="PROSITE" id="PS50928"/>
    </source>
</evidence>